<sequence>MKKLRQRLFFKDVDTRGLRSTGQDVWYPSEATGPGKALIALSVREDSRKSIDRIVGSRRKQEKHHRIVGSAVVFSRMTLPELILRLGGERRFSATIALVTPASLYL</sequence>
<dbReference type="RefSeq" id="WP_077113854.1">
    <property type="nucleotide sequence ID" value="NZ_JAFBFH010000015.1"/>
</dbReference>
<proteinExistence type="predicted"/>
<reference evidence="1 2" key="1">
    <citation type="submission" date="2021-01" db="EMBL/GenBank/DDBJ databases">
        <title>Genomic Encyclopedia of Type Strains, Phase IV (KMG-IV): sequencing the most valuable type-strain genomes for metagenomic binning, comparative biology and taxonomic classification.</title>
        <authorList>
            <person name="Goeker M."/>
        </authorList>
    </citation>
    <scope>NUCLEOTIDE SEQUENCE [LARGE SCALE GENOMIC DNA]</scope>
    <source>
        <strain evidence="1 2">DSM 105453</strain>
    </source>
</reference>
<gene>
    <name evidence="1" type="ORF">JOC94_002454</name>
</gene>
<evidence type="ECO:0000313" key="2">
    <source>
        <dbReference type="Proteomes" id="UP000823485"/>
    </source>
</evidence>
<comment type="caution">
    <text evidence="1">The sequence shown here is derived from an EMBL/GenBank/DDBJ whole genome shotgun (WGS) entry which is preliminary data.</text>
</comment>
<dbReference type="EMBL" id="JAFBFH010000015">
    <property type="protein sequence ID" value="MBM7715466.1"/>
    <property type="molecule type" value="Genomic_DNA"/>
</dbReference>
<keyword evidence="2" id="KW-1185">Reference proteome</keyword>
<accession>A0ABS2R732</accession>
<dbReference type="Proteomes" id="UP000823485">
    <property type="component" value="Unassembled WGS sequence"/>
</dbReference>
<organism evidence="1 2">
    <name type="scientific">Siminovitchia thermophila</name>
    <dbReference type="NCBI Taxonomy" id="1245522"/>
    <lineage>
        <taxon>Bacteria</taxon>
        <taxon>Bacillati</taxon>
        <taxon>Bacillota</taxon>
        <taxon>Bacilli</taxon>
        <taxon>Bacillales</taxon>
        <taxon>Bacillaceae</taxon>
        <taxon>Siminovitchia</taxon>
    </lineage>
</organism>
<evidence type="ECO:0000313" key="1">
    <source>
        <dbReference type="EMBL" id="MBM7715466.1"/>
    </source>
</evidence>
<protein>
    <submittedName>
        <fullName evidence="1">Uncharacterized protein</fullName>
    </submittedName>
</protein>
<name>A0ABS2R732_9BACI</name>